<reference evidence="9 10" key="1">
    <citation type="journal article" date="2017" name="Antonie Van Leeuwenhoek">
        <title>Rhizobium rhizosphaerae sp. nov., a novel species isolated from rice rhizosphere.</title>
        <authorList>
            <person name="Zhao J.J."/>
            <person name="Zhang J."/>
            <person name="Zhang R.J."/>
            <person name="Zhang C.W."/>
            <person name="Yin H.Q."/>
            <person name="Zhang X.X."/>
        </authorList>
    </citation>
    <scope>NUCLEOTIDE SEQUENCE [LARGE SCALE GENOMIC DNA]</scope>
    <source>
        <strain evidence="9 10">BSs20135</strain>
    </source>
</reference>
<evidence type="ECO:0000256" key="5">
    <source>
        <dbReference type="ARBA" id="ARBA00023065"/>
    </source>
</evidence>
<dbReference type="EMBL" id="BAEO01000037">
    <property type="protein sequence ID" value="GAC19707.1"/>
    <property type="molecule type" value="Genomic_DNA"/>
</dbReference>
<proteinExistence type="predicted"/>
<dbReference type="GO" id="GO:0015288">
    <property type="term" value="F:porin activity"/>
    <property type="evidence" value="ECO:0007669"/>
    <property type="project" value="UniProtKB-KW"/>
</dbReference>
<keyword evidence="7" id="KW-0998">Cell outer membrane</keyword>
<feature type="chain" id="PRO_5003897616" description="Porin domain-containing protein" evidence="8">
    <location>
        <begin position="25"/>
        <end position="387"/>
    </location>
</feature>
<feature type="signal peptide" evidence="8">
    <location>
        <begin position="1"/>
        <end position="24"/>
    </location>
</feature>
<organism evidence="9 10">
    <name type="scientific">Paraglaciecola arctica BSs20135</name>
    <dbReference type="NCBI Taxonomy" id="493475"/>
    <lineage>
        <taxon>Bacteria</taxon>
        <taxon>Pseudomonadati</taxon>
        <taxon>Pseudomonadota</taxon>
        <taxon>Gammaproteobacteria</taxon>
        <taxon>Alteromonadales</taxon>
        <taxon>Alteromonadaceae</taxon>
        <taxon>Paraglaciecola</taxon>
    </lineage>
</organism>
<evidence type="ECO:0000256" key="7">
    <source>
        <dbReference type="ARBA" id="ARBA00023237"/>
    </source>
</evidence>
<evidence type="ECO:0000256" key="3">
    <source>
        <dbReference type="ARBA" id="ARBA00022692"/>
    </source>
</evidence>
<dbReference type="RefSeq" id="WP_007620844.1">
    <property type="nucleotide sequence ID" value="NZ_BAEO01000037.1"/>
</dbReference>
<dbReference type="Gene3D" id="2.40.160.10">
    <property type="entry name" value="Porin"/>
    <property type="match status" value="1"/>
</dbReference>
<keyword evidence="5" id="KW-0406">Ion transport</keyword>
<dbReference type="InterPro" id="IPR050298">
    <property type="entry name" value="Gram-neg_bact_OMP"/>
</dbReference>
<keyword evidence="1" id="KW-0813">Transport</keyword>
<evidence type="ECO:0000256" key="8">
    <source>
        <dbReference type="SAM" id="SignalP"/>
    </source>
</evidence>
<evidence type="ECO:0000256" key="2">
    <source>
        <dbReference type="ARBA" id="ARBA00022452"/>
    </source>
</evidence>
<keyword evidence="3" id="KW-0812">Transmembrane</keyword>
<dbReference type="GO" id="GO:0046930">
    <property type="term" value="C:pore complex"/>
    <property type="evidence" value="ECO:0007669"/>
    <property type="project" value="UniProtKB-KW"/>
</dbReference>
<name>K6YNE9_9ALTE</name>
<evidence type="ECO:0000313" key="10">
    <source>
        <dbReference type="Proteomes" id="UP000006327"/>
    </source>
</evidence>
<dbReference type="AlphaFoldDB" id="K6YNE9"/>
<gene>
    <name evidence="9" type="ORF">GARC_2742</name>
</gene>
<keyword evidence="2" id="KW-1134">Transmembrane beta strand</keyword>
<keyword evidence="10" id="KW-1185">Reference proteome</keyword>
<evidence type="ECO:0000256" key="1">
    <source>
        <dbReference type="ARBA" id="ARBA00022448"/>
    </source>
</evidence>
<accession>K6YNE9</accession>
<dbReference type="PANTHER" id="PTHR34501">
    <property type="entry name" value="PROTEIN YDDL-RELATED"/>
    <property type="match status" value="1"/>
</dbReference>
<keyword evidence="4 8" id="KW-0732">Signal</keyword>
<dbReference type="GO" id="GO:0006811">
    <property type="term" value="P:monoatomic ion transport"/>
    <property type="evidence" value="ECO:0007669"/>
    <property type="project" value="UniProtKB-KW"/>
</dbReference>
<dbReference type="Proteomes" id="UP000006327">
    <property type="component" value="Unassembled WGS sequence"/>
</dbReference>
<evidence type="ECO:0000256" key="6">
    <source>
        <dbReference type="ARBA" id="ARBA00023114"/>
    </source>
</evidence>
<dbReference type="STRING" id="493475.GARC_2742"/>
<evidence type="ECO:0008006" key="11">
    <source>
        <dbReference type="Google" id="ProtNLM"/>
    </source>
</evidence>
<dbReference type="eggNOG" id="COG3203">
    <property type="taxonomic scope" value="Bacteria"/>
</dbReference>
<comment type="caution">
    <text evidence="9">The sequence shown here is derived from an EMBL/GenBank/DDBJ whole genome shotgun (WGS) entry which is preliminary data.</text>
</comment>
<dbReference type="SUPFAM" id="SSF56935">
    <property type="entry name" value="Porins"/>
    <property type="match status" value="1"/>
</dbReference>
<protein>
    <recommendedName>
        <fullName evidence="11">Porin domain-containing protein</fullName>
    </recommendedName>
</protein>
<dbReference type="InterPro" id="IPR023614">
    <property type="entry name" value="Porin_dom_sf"/>
</dbReference>
<keyword evidence="2" id="KW-0472">Membrane</keyword>
<evidence type="ECO:0000313" key="9">
    <source>
        <dbReference type="EMBL" id="GAC19707.1"/>
    </source>
</evidence>
<sequence length="387" mass="40590">MNNMNKFKISVLTSAIFSIAAAQAVEIESKGYTFGFNGYVNTHLVSVNCDDNPDNVAGNALLCSGDDATSVSNGYSPASFQFSAATQKNGVDIKAVFAYEPGNTDNSAFNGGGDNKAYRAFFTVGNSDIGTFKAGRDYGVFGIDIVLQDISLGGVGAPALVTTPLNTSLGGAGYGYIFTDRLSQLTYSFAKDGISAAIGVFQPLDPVTFGGNGFVGDSGSKTPGVHGKLRYDFDSGFVSTTFLSQSVDTALNDYNASGVDLTLVYNIGDTSLLASGFSADGLGYYGLLIDGSDSAANPRDSDGYFLQATHKWDNTKLGINYGISNVELAPQDTSIQVKQQSKVTVGVYHTLWSMVTLSAEYSNINAENHEGGEIKNQAISVGAALSF</sequence>
<dbReference type="PANTHER" id="PTHR34501:SF9">
    <property type="entry name" value="MAJOR OUTER MEMBRANE PROTEIN P.IA"/>
    <property type="match status" value="1"/>
</dbReference>
<keyword evidence="6" id="KW-0626">Porin</keyword>
<evidence type="ECO:0000256" key="4">
    <source>
        <dbReference type="ARBA" id="ARBA00022729"/>
    </source>
</evidence>